<dbReference type="InterPro" id="IPR001345">
    <property type="entry name" value="PG/BPGM_mutase_AS"/>
</dbReference>
<name>A0A133N8L6_9FUSO</name>
<feature type="active site" description="Proton donor/acceptor" evidence="1">
    <location>
        <position position="83"/>
    </location>
</feature>
<reference evidence="4" key="1">
    <citation type="submission" date="2016-01" db="EMBL/GenBank/DDBJ databases">
        <authorList>
            <person name="Mitreva M."/>
            <person name="Pepin K.H."/>
            <person name="Mihindukulasuriya K.A."/>
            <person name="Fulton R."/>
            <person name="Fronick C."/>
            <person name="O'Laughlin M."/>
            <person name="Miner T."/>
            <person name="Herter B."/>
            <person name="Rosa B.A."/>
            <person name="Cordes M."/>
            <person name="Tomlinson C."/>
            <person name="Wollam A."/>
            <person name="Palsikar V.B."/>
            <person name="Mardis E.R."/>
            <person name="Wilson R.K."/>
        </authorList>
    </citation>
    <scope>NUCLEOTIDE SEQUENCE [LARGE SCALE GENOMIC DNA]</scope>
    <source>
        <strain evidence="4">CMW8396</strain>
    </source>
</reference>
<protein>
    <submittedName>
        <fullName evidence="3">Phosphoglycerate mutase family protein</fullName>
    </submittedName>
</protein>
<dbReference type="AlphaFoldDB" id="A0A133N8L6"/>
<dbReference type="CDD" id="cd07067">
    <property type="entry name" value="HP_PGM_like"/>
    <property type="match status" value="1"/>
</dbReference>
<dbReference type="PROSITE" id="PS00175">
    <property type="entry name" value="PG_MUTASE"/>
    <property type="match status" value="1"/>
</dbReference>
<feature type="binding site" evidence="2">
    <location>
        <position position="60"/>
    </location>
    <ligand>
        <name>substrate</name>
    </ligand>
</feature>
<dbReference type="PIRSF" id="PIRSF000709">
    <property type="entry name" value="6PFK_2-Ptase"/>
    <property type="match status" value="1"/>
</dbReference>
<sequence length="193" mass="22601">MGKIILVRHGQTQMNADRIYFGKLNPPLNPLGKIQAHEAKKRLETEITSYDFIHASPLERTKETAEIVNFLGKRISFDERLEEINFGIFEGLKYHEIVERYPKEYEESVANWKTYHYETGESLETLQKRVVEYIFSLDLEKDHLIVTHWGVICSFLSYVMSENLESYWKFKILNGGVVILEVKDNFPVLAKLL</sequence>
<feature type="binding site" evidence="2">
    <location>
        <begin position="8"/>
        <end position="15"/>
    </location>
    <ligand>
        <name>substrate</name>
    </ligand>
</feature>
<feature type="active site" description="Tele-phosphohistidine intermediate" evidence="1">
    <location>
        <position position="9"/>
    </location>
</feature>
<gene>
    <name evidence="3" type="ORF">HMPREF3206_01731</name>
</gene>
<keyword evidence="4" id="KW-1185">Reference proteome</keyword>
<evidence type="ECO:0000256" key="2">
    <source>
        <dbReference type="PIRSR" id="PIRSR613078-2"/>
    </source>
</evidence>
<dbReference type="GO" id="GO:0016791">
    <property type="term" value="F:phosphatase activity"/>
    <property type="evidence" value="ECO:0007669"/>
    <property type="project" value="TreeGrafter"/>
</dbReference>
<dbReference type="Pfam" id="PF00300">
    <property type="entry name" value="His_Phos_1"/>
    <property type="match status" value="1"/>
</dbReference>
<dbReference type="PANTHER" id="PTHR48100:SF59">
    <property type="entry name" value="ADENOSYLCOBALAMIN_ALPHA-RIBAZOLE PHOSPHATASE"/>
    <property type="match status" value="1"/>
</dbReference>
<dbReference type="InterPro" id="IPR050275">
    <property type="entry name" value="PGM_Phosphatase"/>
</dbReference>
<dbReference type="Gene3D" id="3.40.50.1240">
    <property type="entry name" value="Phosphoglycerate mutase-like"/>
    <property type="match status" value="1"/>
</dbReference>
<organism evidence="3 4">
    <name type="scientific">Fusobacterium equinum</name>
    <dbReference type="NCBI Taxonomy" id="134605"/>
    <lineage>
        <taxon>Bacteria</taxon>
        <taxon>Fusobacteriati</taxon>
        <taxon>Fusobacteriota</taxon>
        <taxon>Fusobacteriia</taxon>
        <taxon>Fusobacteriales</taxon>
        <taxon>Fusobacteriaceae</taxon>
        <taxon>Fusobacterium</taxon>
    </lineage>
</organism>
<dbReference type="SUPFAM" id="SSF53254">
    <property type="entry name" value="Phosphoglycerate mutase-like"/>
    <property type="match status" value="1"/>
</dbReference>
<evidence type="ECO:0000256" key="1">
    <source>
        <dbReference type="PIRSR" id="PIRSR613078-1"/>
    </source>
</evidence>
<evidence type="ECO:0000313" key="3">
    <source>
        <dbReference type="EMBL" id="KXA12543.1"/>
    </source>
</evidence>
<dbReference type="InterPro" id="IPR013078">
    <property type="entry name" value="His_Pase_superF_clade-1"/>
</dbReference>
<dbReference type="EMBL" id="LRPX01000098">
    <property type="protein sequence ID" value="KXA12543.1"/>
    <property type="molecule type" value="Genomic_DNA"/>
</dbReference>
<dbReference type="RefSeq" id="WP_008801475.1">
    <property type="nucleotide sequence ID" value="NZ_KQ956575.1"/>
</dbReference>
<dbReference type="PATRIC" id="fig|134605.3.peg.1712"/>
<dbReference type="Proteomes" id="UP000070617">
    <property type="component" value="Unassembled WGS sequence"/>
</dbReference>
<dbReference type="PANTHER" id="PTHR48100">
    <property type="entry name" value="BROAD-SPECIFICITY PHOSPHATASE YOR283W-RELATED"/>
    <property type="match status" value="1"/>
</dbReference>
<accession>A0A133N8L6</accession>
<dbReference type="GO" id="GO:0005737">
    <property type="term" value="C:cytoplasm"/>
    <property type="evidence" value="ECO:0007669"/>
    <property type="project" value="TreeGrafter"/>
</dbReference>
<comment type="caution">
    <text evidence="3">The sequence shown here is derived from an EMBL/GenBank/DDBJ whole genome shotgun (WGS) entry which is preliminary data.</text>
</comment>
<proteinExistence type="predicted"/>
<dbReference type="STRING" id="134605.HMPREF3206_01731"/>
<dbReference type="SMART" id="SM00855">
    <property type="entry name" value="PGAM"/>
    <property type="match status" value="1"/>
</dbReference>
<evidence type="ECO:0000313" key="4">
    <source>
        <dbReference type="Proteomes" id="UP000070617"/>
    </source>
</evidence>
<dbReference type="InterPro" id="IPR029033">
    <property type="entry name" value="His_PPase_superfam"/>
</dbReference>